<dbReference type="SUPFAM" id="SSF88946">
    <property type="entry name" value="Sigma2 domain of RNA polymerase sigma factors"/>
    <property type="match status" value="1"/>
</dbReference>
<dbReference type="InterPro" id="IPR013325">
    <property type="entry name" value="RNA_pol_sigma_r2"/>
</dbReference>
<dbReference type="PANTHER" id="PTHR43133">
    <property type="entry name" value="RNA POLYMERASE ECF-TYPE SIGMA FACTO"/>
    <property type="match status" value="1"/>
</dbReference>
<keyword evidence="4" id="KW-0238">DNA-binding</keyword>
<keyword evidence="5" id="KW-0804">Transcription</keyword>
<dbReference type="Gene3D" id="1.10.10.10">
    <property type="entry name" value="Winged helix-like DNA-binding domain superfamily/Winged helix DNA-binding domain"/>
    <property type="match status" value="1"/>
</dbReference>
<dbReference type="InterPro" id="IPR036388">
    <property type="entry name" value="WH-like_DNA-bd_sf"/>
</dbReference>
<proteinExistence type="inferred from homology"/>
<dbReference type="InterPro" id="IPR039425">
    <property type="entry name" value="RNA_pol_sigma-70-like"/>
</dbReference>
<protein>
    <submittedName>
        <fullName evidence="9">Sigma-70 family RNA polymerase sigma factor</fullName>
    </submittedName>
</protein>
<dbReference type="Pfam" id="PF04542">
    <property type="entry name" value="Sigma70_r2"/>
    <property type="match status" value="1"/>
</dbReference>
<evidence type="ECO:0000313" key="9">
    <source>
        <dbReference type="EMBL" id="MEK9502905.1"/>
    </source>
</evidence>
<comment type="similarity">
    <text evidence="1">Belongs to the sigma-70 factor family. ECF subfamily.</text>
</comment>
<dbReference type="InterPro" id="IPR013249">
    <property type="entry name" value="RNA_pol_sigma70_r4_t2"/>
</dbReference>
<name>A0ABU9EDR7_9BACT</name>
<accession>A0ABU9EDR7</accession>
<comment type="caution">
    <text evidence="9">The sequence shown here is derived from an EMBL/GenBank/DDBJ whole genome shotgun (WGS) entry which is preliminary data.</text>
</comment>
<dbReference type="PANTHER" id="PTHR43133:SF8">
    <property type="entry name" value="RNA POLYMERASE SIGMA FACTOR HI_1459-RELATED"/>
    <property type="match status" value="1"/>
</dbReference>
<keyword evidence="2" id="KW-0805">Transcription regulation</keyword>
<evidence type="ECO:0000256" key="6">
    <source>
        <dbReference type="SAM" id="MobiDB-lite"/>
    </source>
</evidence>
<dbReference type="Gene3D" id="1.10.1740.10">
    <property type="match status" value="1"/>
</dbReference>
<evidence type="ECO:0000259" key="7">
    <source>
        <dbReference type="Pfam" id="PF04542"/>
    </source>
</evidence>
<dbReference type="InterPro" id="IPR014284">
    <property type="entry name" value="RNA_pol_sigma-70_dom"/>
</dbReference>
<sequence>MATPPHPPSSFDEFVRRWRSDLLAAARKLVGDSDLAEDVVQTVLLKLLTSGDWQRIEAPEAYFRSAVYREALRALDFRRRSVPLAEVRYTLRSTADGPFHHAVIMEQSRLLRAHLESLPERCGVVMTLKLMSDLSHAEIASFLEISRGAVDKQVARGKERLRERLRIGPEGEIKWCPHSRTGGGEPLRGSIRVKRSDSPSAESDTEAPC</sequence>
<dbReference type="RefSeq" id="WP_405277600.1">
    <property type="nucleotide sequence ID" value="NZ_JBBHLI010000017.1"/>
</dbReference>
<feature type="region of interest" description="Disordered" evidence="6">
    <location>
        <begin position="176"/>
        <end position="209"/>
    </location>
</feature>
<evidence type="ECO:0000256" key="2">
    <source>
        <dbReference type="ARBA" id="ARBA00023015"/>
    </source>
</evidence>
<dbReference type="Pfam" id="PF08281">
    <property type="entry name" value="Sigma70_r4_2"/>
    <property type="match status" value="1"/>
</dbReference>
<evidence type="ECO:0000313" key="10">
    <source>
        <dbReference type="Proteomes" id="UP001484239"/>
    </source>
</evidence>
<reference evidence="9 10" key="1">
    <citation type="submission" date="2024-02" db="EMBL/GenBank/DDBJ databases">
        <title>A novel Gemmatimonadota bacterium.</title>
        <authorList>
            <person name="Du Z.-J."/>
            <person name="Ye Y.-Q."/>
        </authorList>
    </citation>
    <scope>NUCLEOTIDE SEQUENCE [LARGE SCALE GENOMIC DNA]</scope>
    <source>
        <strain evidence="9 10">DH-20</strain>
    </source>
</reference>
<evidence type="ECO:0000259" key="8">
    <source>
        <dbReference type="Pfam" id="PF08281"/>
    </source>
</evidence>
<evidence type="ECO:0000256" key="5">
    <source>
        <dbReference type="ARBA" id="ARBA00023163"/>
    </source>
</evidence>
<feature type="domain" description="RNA polymerase sigma factor 70 region 4 type 2" evidence="8">
    <location>
        <begin position="110"/>
        <end position="161"/>
    </location>
</feature>
<evidence type="ECO:0000256" key="4">
    <source>
        <dbReference type="ARBA" id="ARBA00023125"/>
    </source>
</evidence>
<dbReference type="InterPro" id="IPR007627">
    <property type="entry name" value="RNA_pol_sigma70_r2"/>
</dbReference>
<gene>
    <name evidence="9" type="ORF">WI372_18055</name>
</gene>
<organism evidence="9 10">
    <name type="scientific">Gaopeijia maritima</name>
    <dbReference type="NCBI Taxonomy" id="3119007"/>
    <lineage>
        <taxon>Bacteria</taxon>
        <taxon>Pseudomonadati</taxon>
        <taxon>Gemmatimonadota</taxon>
        <taxon>Longimicrobiia</taxon>
        <taxon>Gaopeijiales</taxon>
        <taxon>Gaopeijiaceae</taxon>
        <taxon>Gaopeijia</taxon>
    </lineage>
</organism>
<dbReference type="SUPFAM" id="SSF88659">
    <property type="entry name" value="Sigma3 and sigma4 domains of RNA polymerase sigma factors"/>
    <property type="match status" value="1"/>
</dbReference>
<feature type="domain" description="RNA polymerase sigma-70 region 2" evidence="7">
    <location>
        <begin position="14"/>
        <end position="80"/>
    </location>
</feature>
<evidence type="ECO:0000256" key="3">
    <source>
        <dbReference type="ARBA" id="ARBA00023082"/>
    </source>
</evidence>
<dbReference type="InterPro" id="IPR013324">
    <property type="entry name" value="RNA_pol_sigma_r3/r4-like"/>
</dbReference>
<dbReference type="NCBIfam" id="TIGR02937">
    <property type="entry name" value="sigma70-ECF"/>
    <property type="match status" value="1"/>
</dbReference>
<keyword evidence="3" id="KW-0731">Sigma factor</keyword>
<evidence type="ECO:0000256" key="1">
    <source>
        <dbReference type="ARBA" id="ARBA00010641"/>
    </source>
</evidence>
<dbReference type="Proteomes" id="UP001484239">
    <property type="component" value="Unassembled WGS sequence"/>
</dbReference>
<keyword evidence="10" id="KW-1185">Reference proteome</keyword>
<dbReference type="EMBL" id="JBBHLI010000017">
    <property type="protein sequence ID" value="MEK9502905.1"/>
    <property type="molecule type" value="Genomic_DNA"/>
</dbReference>